<evidence type="ECO:0000256" key="1">
    <source>
        <dbReference type="SAM" id="Phobius"/>
    </source>
</evidence>
<organism evidence="2 3">
    <name type="scientific">Caerostris extrusa</name>
    <name type="common">Bark spider</name>
    <name type="synonym">Caerostris bankana</name>
    <dbReference type="NCBI Taxonomy" id="172846"/>
    <lineage>
        <taxon>Eukaryota</taxon>
        <taxon>Metazoa</taxon>
        <taxon>Ecdysozoa</taxon>
        <taxon>Arthropoda</taxon>
        <taxon>Chelicerata</taxon>
        <taxon>Arachnida</taxon>
        <taxon>Araneae</taxon>
        <taxon>Araneomorphae</taxon>
        <taxon>Entelegynae</taxon>
        <taxon>Araneoidea</taxon>
        <taxon>Araneidae</taxon>
        <taxon>Caerostris</taxon>
    </lineage>
</organism>
<name>A0AAV4N6R1_CAEEX</name>
<comment type="caution">
    <text evidence="2">The sequence shown here is derived from an EMBL/GenBank/DDBJ whole genome shotgun (WGS) entry which is preliminary data.</text>
</comment>
<keyword evidence="3" id="KW-1185">Reference proteome</keyword>
<evidence type="ECO:0000313" key="3">
    <source>
        <dbReference type="Proteomes" id="UP001054945"/>
    </source>
</evidence>
<keyword evidence="1" id="KW-0812">Transmembrane</keyword>
<accession>A0AAV4N6R1</accession>
<keyword evidence="1" id="KW-0472">Membrane</keyword>
<gene>
    <name evidence="2" type="ORF">CEXT_100191</name>
</gene>
<keyword evidence="1" id="KW-1133">Transmembrane helix</keyword>
<proteinExistence type="predicted"/>
<protein>
    <submittedName>
        <fullName evidence="2">Uncharacterized protein</fullName>
    </submittedName>
</protein>
<feature type="transmembrane region" description="Helical" evidence="1">
    <location>
        <begin position="54"/>
        <end position="75"/>
    </location>
</feature>
<dbReference type="Proteomes" id="UP001054945">
    <property type="component" value="Unassembled WGS sequence"/>
</dbReference>
<dbReference type="AlphaFoldDB" id="A0AAV4N6R1"/>
<sequence length="87" mass="9708">MEVILNTLRPDGNLKDVIDNEVSLLKGTDEECEPLKWVVDLTVAYPDPQRPIDLLLPFVHLTVLLVQCICIIAAIPSTKCPWTVQSP</sequence>
<evidence type="ECO:0000313" key="2">
    <source>
        <dbReference type="EMBL" id="GIX79980.1"/>
    </source>
</evidence>
<reference evidence="2 3" key="1">
    <citation type="submission" date="2021-06" db="EMBL/GenBank/DDBJ databases">
        <title>Caerostris extrusa draft genome.</title>
        <authorList>
            <person name="Kono N."/>
            <person name="Arakawa K."/>
        </authorList>
    </citation>
    <scope>NUCLEOTIDE SEQUENCE [LARGE SCALE GENOMIC DNA]</scope>
</reference>
<dbReference type="EMBL" id="BPLR01020559">
    <property type="protein sequence ID" value="GIX79980.1"/>
    <property type="molecule type" value="Genomic_DNA"/>
</dbReference>